<feature type="region of interest" description="Disordered" evidence="1">
    <location>
        <begin position="1"/>
        <end position="103"/>
    </location>
</feature>
<evidence type="ECO:0000313" key="2">
    <source>
        <dbReference type="EMBL" id="KAF6742549.1"/>
    </source>
</evidence>
<evidence type="ECO:0000313" key="3">
    <source>
        <dbReference type="Proteomes" id="UP000521943"/>
    </source>
</evidence>
<name>A0A8H6LUD2_9AGAR</name>
<gene>
    <name evidence="2" type="ORF">DFP72DRAFT_1105794</name>
</gene>
<sequence>MDKNVGALEEEVVHPRRSPLPAEESEDWSAEAGKEKVEVKSYPSSIDDCVPPLPQTPGVEGVPIVPDVNVERGLELENGGKGMGRDMVAKDGEDGRREDGRSRSGGWAWGLDLGGVGRREDDRCRELEVSWVSCLWLSHLVLLLSDPTSNPSRWGFRSRLFVFFLAFDPSFFDSVRRSVGRGVIRLFSFQFGRSARSTGVGQPAIWASGLGHERVLLPASCNRVLPLPWH</sequence>
<comment type="caution">
    <text evidence="2">The sequence shown here is derived from an EMBL/GenBank/DDBJ whole genome shotgun (WGS) entry which is preliminary data.</text>
</comment>
<organism evidence="2 3">
    <name type="scientific">Ephemerocybe angulata</name>
    <dbReference type="NCBI Taxonomy" id="980116"/>
    <lineage>
        <taxon>Eukaryota</taxon>
        <taxon>Fungi</taxon>
        <taxon>Dikarya</taxon>
        <taxon>Basidiomycota</taxon>
        <taxon>Agaricomycotina</taxon>
        <taxon>Agaricomycetes</taxon>
        <taxon>Agaricomycetidae</taxon>
        <taxon>Agaricales</taxon>
        <taxon>Agaricineae</taxon>
        <taxon>Psathyrellaceae</taxon>
        <taxon>Ephemerocybe</taxon>
    </lineage>
</organism>
<dbReference type="AlphaFoldDB" id="A0A8H6LUD2"/>
<keyword evidence="3" id="KW-1185">Reference proteome</keyword>
<reference evidence="2 3" key="1">
    <citation type="submission" date="2020-07" db="EMBL/GenBank/DDBJ databases">
        <title>Comparative genomics of pyrophilous fungi reveals a link between fire events and developmental genes.</title>
        <authorList>
            <consortium name="DOE Joint Genome Institute"/>
            <person name="Steindorff A.S."/>
            <person name="Carver A."/>
            <person name="Calhoun S."/>
            <person name="Stillman K."/>
            <person name="Liu H."/>
            <person name="Lipzen A."/>
            <person name="Pangilinan J."/>
            <person name="Labutti K."/>
            <person name="Bruns T.D."/>
            <person name="Grigoriev I.V."/>
        </authorList>
    </citation>
    <scope>NUCLEOTIDE SEQUENCE [LARGE SCALE GENOMIC DNA]</scope>
    <source>
        <strain evidence="2 3">CBS 144469</strain>
    </source>
</reference>
<proteinExistence type="predicted"/>
<dbReference type="Proteomes" id="UP000521943">
    <property type="component" value="Unassembled WGS sequence"/>
</dbReference>
<evidence type="ECO:0000256" key="1">
    <source>
        <dbReference type="SAM" id="MobiDB-lite"/>
    </source>
</evidence>
<feature type="compositionally biased region" description="Basic and acidic residues" evidence="1">
    <location>
        <begin position="83"/>
        <end position="102"/>
    </location>
</feature>
<protein>
    <submittedName>
        <fullName evidence="2">Uncharacterized protein</fullName>
    </submittedName>
</protein>
<accession>A0A8H6LUD2</accession>
<dbReference type="EMBL" id="JACGCI010000181">
    <property type="protein sequence ID" value="KAF6742549.1"/>
    <property type="molecule type" value="Genomic_DNA"/>
</dbReference>